<dbReference type="SUPFAM" id="SSF47571">
    <property type="entry name" value="Cloroperoxidase"/>
    <property type="match status" value="1"/>
</dbReference>
<dbReference type="GO" id="GO:0004601">
    <property type="term" value="F:peroxidase activity"/>
    <property type="evidence" value="ECO:0007669"/>
    <property type="project" value="UniProtKB-KW"/>
</dbReference>
<dbReference type="Gene3D" id="1.10.489.10">
    <property type="entry name" value="Chloroperoxidase-like"/>
    <property type="match status" value="1"/>
</dbReference>
<dbReference type="AlphaFoldDB" id="A0AAD6CEL8"/>
<evidence type="ECO:0000256" key="7">
    <source>
        <dbReference type="ARBA" id="ARBA00025795"/>
    </source>
</evidence>
<keyword evidence="9" id="KW-0732">Signal</keyword>
<dbReference type="InterPro" id="IPR036851">
    <property type="entry name" value="Chloroperoxidase-like_sf"/>
</dbReference>
<keyword evidence="2" id="KW-0575">Peroxidase</keyword>
<sequence>MKTILILCAAIGASVSAFSLPRGHPLVQWKTAGPGDVRSPCPMLNTLANHGYLPHNGKNITEEQTLNALKSAINLNGDLAKMQFQAALTTTLDPDATTFSLDDLTRHNIVEHDASLSRQDYYFGDDHSFNQAIFDQTRSYWKGPLIDVHQAALARQARVDTSNATNPEFALSKDALPNTYGESAAYIIVFGDKISGIVKKSWVEYFFGEFTAVLEAILVRIAAFSLTNFHGTEHERLPTELGWTKSEDEITASDQNSVAQRIIDATNGSGAEKCDVSKRSDLHTGHKARGHHR</sequence>
<keyword evidence="3" id="KW-0349">Heme</keyword>
<evidence type="ECO:0000256" key="8">
    <source>
        <dbReference type="SAM" id="MobiDB-lite"/>
    </source>
</evidence>
<proteinExistence type="inferred from homology"/>
<dbReference type="EMBL" id="JAPVEA010000002">
    <property type="protein sequence ID" value="KAJ5461426.1"/>
    <property type="molecule type" value="Genomic_DNA"/>
</dbReference>
<dbReference type="RefSeq" id="XP_056770468.1">
    <property type="nucleotide sequence ID" value="XM_056906361.1"/>
</dbReference>
<dbReference type="PANTHER" id="PTHR33577:SF7">
    <property type="entry name" value="HEME HALOPEROXIDASE FAMILY PROFILE DOMAIN-CONTAINING PROTEIN"/>
    <property type="match status" value="1"/>
</dbReference>
<evidence type="ECO:0000313" key="11">
    <source>
        <dbReference type="EMBL" id="KAJ5461426.1"/>
    </source>
</evidence>
<evidence type="ECO:0000256" key="2">
    <source>
        <dbReference type="ARBA" id="ARBA00022559"/>
    </source>
</evidence>
<evidence type="ECO:0000259" key="10">
    <source>
        <dbReference type="PROSITE" id="PS51405"/>
    </source>
</evidence>
<evidence type="ECO:0000256" key="4">
    <source>
        <dbReference type="ARBA" id="ARBA00022723"/>
    </source>
</evidence>
<keyword evidence="6" id="KW-0408">Iron</keyword>
<evidence type="ECO:0000256" key="6">
    <source>
        <dbReference type="ARBA" id="ARBA00023004"/>
    </source>
</evidence>
<keyword evidence="5" id="KW-0560">Oxidoreductase</keyword>
<comment type="cofactor">
    <cofactor evidence="1">
        <name>heme b</name>
        <dbReference type="ChEBI" id="CHEBI:60344"/>
    </cofactor>
</comment>
<reference evidence="11" key="1">
    <citation type="submission" date="2022-12" db="EMBL/GenBank/DDBJ databases">
        <authorList>
            <person name="Petersen C."/>
        </authorList>
    </citation>
    <scope>NUCLEOTIDE SEQUENCE</scope>
    <source>
        <strain evidence="11">IBT 16125</strain>
    </source>
</reference>
<feature type="region of interest" description="Disordered" evidence="8">
    <location>
        <begin position="270"/>
        <end position="293"/>
    </location>
</feature>
<dbReference type="PROSITE" id="PS51405">
    <property type="entry name" value="HEME_HALOPEROXIDASE"/>
    <property type="match status" value="1"/>
</dbReference>
<gene>
    <name evidence="11" type="ORF">N7458_002978</name>
</gene>
<keyword evidence="12" id="KW-1185">Reference proteome</keyword>
<feature type="chain" id="PRO_5042284280" description="Heme haloperoxidase family profile domain-containing protein" evidence="9">
    <location>
        <begin position="18"/>
        <end position="293"/>
    </location>
</feature>
<name>A0AAD6CEL8_9EURO</name>
<dbReference type="PANTHER" id="PTHR33577">
    <property type="entry name" value="STERIGMATOCYSTIN BIOSYNTHESIS PEROXIDASE STCC-RELATED"/>
    <property type="match status" value="1"/>
</dbReference>
<comment type="caution">
    <text evidence="11">The sequence shown here is derived from an EMBL/GenBank/DDBJ whole genome shotgun (WGS) entry which is preliminary data.</text>
</comment>
<evidence type="ECO:0000313" key="12">
    <source>
        <dbReference type="Proteomes" id="UP001213681"/>
    </source>
</evidence>
<dbReference type="GO" id="GO:0046872">
    <property type="term" value="F:metal ion binding"/>
    <property type="evidence" value="ECO:0007669"/>
    <property type="project" value="UniProtKB-KW"/>
</dbReference>
<accession>A0AAD6CEL8</accession>
<evidence type="ECO:0000256" key="5">
    <source>
        <dbReference type="ARBA" id="ARBA00023002"/>
    </source>
</evidence>
<keyword evidence="4" id="KW-0479">Metal-binding</keyword>
<protein>
    <recommendedName>
        <fullName evidence="10">Heme haloperoxidase family profile domain-containing protein</fullName>
    </recommendedName>
</protein>
<feature type="compositionally biased region" description="Basic and acidic residues" evidence="8">
    <location>
        <begin position="272"/>
        <end position="284"/>
    </location>
</feature>
<organism evidence="11 12">
    <name type="scientific">Penicillium daleae</name>
    <dbReference type="NCBI Taxonomy" id="63821"/>
    <lineage>
        <taxon>Eukaryota</taxon>
        <taxon>Fungi</taxon>
        <taxon>Dikarya</taxon>
        <taxon>Ascomycota</taxon>
        <taxon>Pezizomycotina</taxon>
        <taxon>Eurotiomycetes</taxon>
        <taxon>Eurotiomycetidae</taxon>
        <taxon>Eurotiales</taxon>
        <taxon>Aspergillaceae</taxon>
        <taxon>Penicillium</taxon>
    </lineage>
</organism>
<reference evidence="11" key="2">
    <citation type="journal article" date="2023" name="IMA Fungus">
        <title>Comparative genomic study of the Penicillium genus elucidates a diverse pangenome and 15 lateral gene transfer events.</title>
        <authorList>
            <person name="Petersen C."/>
            <person name="Sorensen T."/>
            <person name="Nielsen M.R."/>
            <person name="Sondergaard T.E."/>
            <person name="Sorensen J.L."/>
            <person name="Fitzpatrick D.A."/>
            <person name="Frisvad J.C."/>
            <person name="Nielsen K.L."/>
        </authorList>
    </citation>
    <scope>NUCLEOTIDE SEQUENCE</scope>
    <source>
        <strain evidence="11">IBT 16125</strain>
    </source>
</reference>
<dbReference type="InterPro" id="IPR000028">
    <property type="entry name" value="Chloroperoxidase"/>
</dbReference>
<evidence type="ECO:0000256" key="9">
    <source>
        <dbReference type="SAM" id="SignalP"/>
    </source>
</evidence>
<evidence type="ECO:0000256" key="1">
    <source>
        <dbReference type="ARBA" id="ARBA00001970"/>
    </source>
</evidence>
<comment type="similarity">
    <text evidence="7">Belongs to the chloroperoxidase family.</text>
</comment>
<dbReference type="Proteomes" id="UP001213681">
    <property type="component" value="Unassembled WGS sequence"/>
</dbReference>
<dbReference type="GeneID" id="81596604"/>
<evidence type="ECO:0000256" key="3">
    <source>
        <dbReference type="ARBA" id="ARBA00022617"/>
    </source>
</evidence>
<feature type="domain" description="Heme haloperoxidase family profile" evidence="10">
    <location>
        <begin position="25"/>
        <end position="257"/>
    </location>
</feature>
<dbReference type="Pfam" id="PF01328">
    <property type="entry name" value="Peroxidase_2"/>
    <property type="match status" value="1"/>
</dbReference>
<feature type="signal peptide" evidence="9">
    <location>
        <begin position="1"/>
        <end position="17"/>
    </location>
</feature>